<dbReference type="GO" id="GO:0005886">
    <property type="term" value="C:plasma membrane"/>
    <property type="evidence" value="ECO:0007669"/>
    <property type="project" value="UniProtKB-SubCell"/>
</dbReference>
<keyword evidence="2" id="KW-0945">Host-virus interaction</keyword>
<evidence type="ECO:0000256" key="7">
    <source>
        <dbReference type="ARBA" id="ARBA00024184"/>
    </source>
</evidence>
<dbReference type="STRING" id="4096.A0A1U7V938"/>
<organism evidence="11 12">
    <name type="scientific">Nicotiana sylvestris</name>
    <name type="common">Wood tobacco</name>
    <name type="synonym">South American tobacco</name>
    <dbReference type="NCBI Taxonomy" id="4096"/>
    <lineage>
        <taxon>Eukaryota</taxon>
        <taxon>Viridiplantae</taxon>
        <taxon>Streptophyta</taxon>
        <taxon>Embryophyta</taxon>
        <taxon>Tracheophyta</taxon>
        <taxon>Spermatophyta</taxon>
        <taxon>Magnoliopsida</taxon>
        <taxon>eudicotyledons</taxon>
        <taxon>Gunneridae</taxon>
        <taxon>Pentapetalae</taxon>
        <taxon>asterids</taxon>
        <taxon>lamiids</taxon>
        <taxon>Solanales</taxon>
        <taxon>Solanaceae</taxon>
        <taxon>Nicotianoideae</taxon>
        <taxon>Nicotianeae</taxon>
        <taxon>Nicotiana</taxon>
    </lineage>
</organism>
<keyword evidence="5" id="KW-0965">Cell junction</keyword>
<dbReference type="InterPro" id="IPR002902">
    <property type="entry name" value="GNK2"/>
</dbReference>
<sequence length="163" mass="18582">MASYVWWWSWWFTVAFIGCLSIQKPVFSEPQTNLLGKGCSQYNATDLPDFFRRLNASFDDLRNQLSNQDKRFATTQQAVYTMVECRNYLSKADCVSCYDAAVTLIRTCSDANGAGVTYDGCFLRIKAINDGSGFNLCLDMNISIYKRILFLDILINDLIQIET</sequence>
<dbReference type="Pfam" id="PF01657">
    <property type="entry name" value="Stress-antifung"/>
    <property type="match status" value="1"/>
</dbReference>
<reference evidence="12" key="2">
    <citation type="submission" date="2025-08" db="UniProtKB">
        <authorList>
            <consortium name="RefSeq"/>
        </authorList>
    </citation>
    <scope>IDENTIFICATION</scope>
    <source>
        <tissue evidence="12">Leaf</tissue>
    </source>
</reference>
<evidence type="ECO:0000313" key="12">
    <source>
        <dbReference type="RefSeq" id="XP_009764567.1"/>
    </source>
</evidence>
<dbReference type="PANTHER" id="PTHR32080:SF27">
    <property type="entry name" value="OS01G0548750 PROTEIN"/>
    <property type="match status" value="1"/>
</dbReference>
<feature type="chain" id="PRO_5010559652" evidence="9">
    <location>
        <begin position="22"/>
        <end position="163"/>
    </location>
</feature>
<evidence type="ECO:0000256" key="9">
    <source>
        <dbReference type="SAM" id="SignalP"/>
    </source>
</evidence>
<feature type="signal peptide" evidence="9">
    <location>
        <begin position="1"/>
        <end position="21"/>
    </location>
</feature>
<keyword evidence="4" id="KW-0677">Repeat</keyword>
<evidence type="ECO:0000259" key="10">
    <source>
        <dbReference type="PROSITE" id="PS51473"/>
    </source>
</evidence>
<dbReference type="InterPro" id="IPR038408">
    <property type="entry name" value="GNK2_sf"/>
</dbReference>
<dbReference type="eggNOG" id="ENOG502QWMW">
    <property type="taxonomic scope" value="Eukaryota"/>
</dbReference>
<feature type="domain" description="Gnk2-homologous" evidence="10">
    <location>
        <begin position="32"/>
        <end position="130"/>
    </location>
</feature>
<evidence type="ECO:0000256" key="3">
    <source>
        <dbReference type="ARBA" id="ARBA00022729"/>
    </source>
</evidence>
<dbReference type="PROSITE" id="PS51473">
    <property type="entry name" value="GNK2"/>
    <property type="match status" value="1"/>
</dbReference>
<evidence type="ECO:0000256" key="6">
    <source>
        <dbReference type="ARBA" id="ARBA00023157"/>
    </source>
</evidence>
<dbReference type="Proteomes" id="UP000189701">
    <property type="component" value="Unplaced"/>
</dbReference>
<dbReference type="GO" id="GO:0009506">
    <property type="term" value="C:plasmodesma"/>
    <property type="evidence" value="ECO:0007669"/>
    <property type="project" value="UniProtKB-SubCell"/>
</dbReference>
<name>A0A1U7V938_NICSY</name>
<proteinExistence type="inferred from homology"/>
<dbReference type="Gene3D" id="3.30.430.20">
    <property type="entry name" value="Gnk2 domain, C-X8-C-X2-C motif"/>
    <property type="match status" value="1"/>
</dbReference>
<evidence type="ECO:0000256" key="5">
    <source>
        <dbReference type="ARBA" id="ARBA00022949"/>
    </source>
</evidence>
<dbReference type="AlphaFoldDB" id="A0A1U7V938"/>
<reference evidence="11" key="1">
    <citation type="journal article" date="2013" name="Genome Biol.">
        <title>Reference genomes and transcriptomes of Nicotiana sylvestris and Nicotiana tomentosiformis.</title>
        <authorList>
            <person name="Sierro N."/>
            <person name="Battey J.N."/>
            <person name="Ouadi S."/>
            <person name="Bovet L."/>
            <person name="Goepfert S."/>
            <person name="Bakaher N."/>
            <person name="Peitsch M.C."/>
            <person name="Ivanov N.V."/>
        </authorList>
    </citation>
    <scope>NUCLEOTIDE SEQUENCE [LARGE SCALE GENOMIC DNA]</scope>
</reference>
<evidence type="ECO:0000256" key="8">
    <source>
        <dbReference type="ARBA" id="ARBA00038393"/>
    </source>
</evidence>
<dbReference type="RefSeq" id="XP_009764567.1">
    <property type="nucleotide sequence ID" value="XM_009766265.1"/>
</dbReference>
<dbReference type="PANTHER" id="PTHR32080">
    <property type="entry name" value="ANTIFUNGAL PROTEIN GINKBILOBIN-2-LIKE"/>
    <property type="match status" value="1"/>
</dbReference>
<comment type="subcellular location">
    <subcellularLocation>
        <location evidence="7">Cell junction</location>
        <location evidence="7">Plasmodesma</location>
    </subcellularLocation>
    <subcellularLocation>
        <location evidence="1">Cell membrane</location>
        <topology evidence="1">Single-pass type I membrane protein</topology>
    </subcellularLocation>
</comment>
<comment type="similarity">
    <text evidence="8">Belongs to the cysteine-rich repeat secretory protein family. Plasmodesmata-located proteins (PDLD) subfamily.</text>
</comment>
<evidence type="ECO:0000256" key="1">
    <source>
        <dbReference type="ARBA" id="ARBA00004251"/>
    </source>
</evidence>
<accession>A0A1U7V938</accession>
<keyword evidence="6" id="KW-1015">Disulfide bond</keyword>
<keyword evidence="3 9" id="KW-0732">Signal</keyword>
<protein>
    <submittedName>
        <fullName evidence="12">Uncharacterized protein LOC104216247</fullName>
    </submittedName>
</protein>
<evidence type="ECO:0000313" key="11">
    <source>
        <dbReference type="Proteomes" id="UP000189701"/>
    </source>
</evidence>
<dbReference type="CDD" id="cd23509">
    <property type="entry name" value="Gnk2-like"/>
    <property type="match status" value="1"/>
</dbReference>
<evidence type="ECO:0000256" key="2">
    <source>
        <dbReference type="ARBA" id="ARBA00022581"/>
    </source>
</evidence>
<gene>
    <name evidence="12" type="primary">LOC104216247</name>
</gene>
<evidence type="ECO:0000256" key="4">
    <source>
        <dbReference type="ARBA" id="ARBA00022737"/>
    </source>
</evidence>
<dbReference type="InterPro" id="IPR051378">
    <property type="entry name" value="Cell2Cell_Antifungal"/>
</dbReference>
<keyword evidence="11" id="KW-1185">Reference proteome</keyword>